<keyword evidence="2 5" id="KW-0812">Transmembrane</keyword>
<evidence type="ECO:0000256" key="3">
    <source>
        <dbReference type="ARBA" id="ARBA00022989"/>
    </source>
</evidence>
<keyword evidence="3 5" id="KW-1133">Transmembrane helix</keyword>
<comment type="caution">
    <text evidence="6">The sequence shown here is derived from an EMBL/GenBank/DDBJ whole genome shotgun (WGS) entry which is preliminary data.</text>
</comment>
<dbReference type="Proteomes" id="UP001054252">
    <property type="component" value="Unassembled WGS sequence"/>
</dbReference>
<dbReference type="GO" id="GO:0016020">
    <property type="term" value="C:membrane"/>
    <property type="evidence" value="ECO:0007669"/>
    <property type="project" value="UniProtKB-SubCell"/>
</dbReference>
<keyword evidence="7" id="KW-1185">Reference proteome</keyword>
<evidence type="ECO:0000256" key="1">
    <source>
        <dbReference type="ARBA" id="ARBA00004370"/>
    </source>
</evidence>
<dbReference type="GO" id="GO:0016407">
    <property type="term" value="F:acetyltransferase activity"/>
    <property type="evidence" value="ECO:0007669"/>
    <property type="project" value="TreeGrafter"/>
</dbReference>
<name>A0AAV5IK14_9ROSI</name>
<evidence type="ECO:0000313" key="7">
    <source>
        <dbReference type="Proteomes" id="UP001054252"/>
    </source>
</evidence>
<protein>
    <recommendedName>
        <fullName evidence="8">PC-Esterase</fullName>
    </recommendedName>
</protein>
<sequence>MLFAISTEMMIGAVQLGVVAACIVLLVPMAMAGWHLSRNKMLFFSGVLFISLAVCVHLTPYFPAVSDLVTSVSSIVVFDHRVSCINSVNEIVWDVKPKIHVQIGDANSSSDYYDKNWDWAKTSKVSACDFQKLSKSDASDLLNGSWVVVSGDSQARLVALSLLNLVLGSDSTRMESVRCDLFKRHSDYNIFVDEIGMKLDFIWAPYVTNFTSLIREYKRKKSYPDVMVMGAGLWHMLHFTNASDYNDDLRILRNSVVSFLPFSSDLGTNGPVTGSESIRSPHLFWLGMPVLINSMLNTQEKREKMGDAMWHAYDRALGYSRLLRQTGGPLVLLDIESLTWNCGPRCTADGMHYDVAVYEAAVHVMLNTLLIESHQKL</sequence>
<gene>
    <name evidence="6" type="ORF">SLEP1_g12973</name>
</gene>
<evidence type="ECO:0008006" key="8">
    <source>
        <dbReference type="Google" id="ProtNLM"/>
    </source>
</evidence>
<reference evidence="6 7" key="1">
    <citation type="journal article" date="2021" name="Commun. Biol.">
        <title>The genome of Shorea leprosula (Dipterocarpaceae) highlights the ecological relevance of drought in aseasonal tropical rainforests.</title>
        <authorList>
            <person name="Ng K.K.S."/>
            <person name="Kobayashi M.J."/>
            <person name="Fawcett J.A."/>
            <person name="Hatakeyama M."/>
            <person name="Paape T."/>
            <person name="Ng C.H."/>
            <person name="Ang C.C."/>
            <person name="Tnah L.H."/>
            <person name="Lee C.T."/>
            <person name="Nishiyama T."/>
            <person name="Sese J."/>
            <person name="O'Brien M.J."/>
            <person name="Copetti D."/>
            <person name="Mohd Noor M.I."/>
            <person name="Ong R.C."/>
            <person name="Putra M."/>
            <person name="Sireger I.Z."/>
            <person name="Indrioko S."/>
            <person name="Kosugi Y."/>
            <person name="Izuno A."/>
            <person name="Isagi Y."/>
            <person name="Lee S.L."/>
            <person name="Shimizu K.K."/>
        </authorList>
    </citation>
    <scope>NUCLEOTIDE SEQUENCE [LARGE SCALE GENOMIC DNA]</scope>
    <source>
        <strain evidence="6">214</strain>
    </source>
</reference>
<organism evidence="6 7">
    <name type="scientific">Rubroshorea leprosula</name>
    <dbReference type="NCBI Taxonomy" id="152421"/>
    <lineage>
        <taxon>Eukaryota</taxon>
        <taxon>Viridiplantae</taxon>
        <taxon>Streptophyta</taxon>
        <taxon>Embryophyta</taxon>
        <taxon>Tracheophyta</taxon>
        <taxon>Spermatophyta</taxon>
        <taxon>Magnoliopsida</taxon>
        <taxon>eudicotyledons</taxon>
        <taxon>Gunneridae</taxon>
        <taxon>Pentapetalae</taxon>
        <taxon>rosids</taxon>
        <taxon>malvids</taxon>
        <taxon>Malvales</taxon>
        <taxon>Dipterocarpaceae</taxon>
        <taxon>Rubroshorea</taxon>
    </lineage>
</organism>
<dbReference type="GO" id="GO:0045492">
    <property type="term" value="P:xylan biosynthetic process"/>
    <property type="evidence" value="ECO:0007669"/>
    <property type="project" value="TreeGrafter"/>
</dbReference>
<feature type="transmembrane region" description="Helical" evidence="5">
    <location>
        <begin position="12"/>
        <end position="34"/>
    </location>
</feature>
<comment type="subcellular location">
    <subcellularLocation>
        <location evidence="1">Membrane</location>
    </subcellularLocation>
</comment>
<keyword evidence="4 5" id="KW-0472">Membrane</keyword>
<dbReference type="GO" id="GO:0005794">
    <property type="term" value="C:Golgi apparatus"/>
    <property type="evidence" value="ECO:0007669"/>
    <property type="project" value="UniProtKB-ARBA"/>
</dbReference>
<dbReference type="PANTHER" id="PTHR13533:SF31">
    <property type="entry name" value="PROTEIN ALTERED XYLOGLUCAN 9"/>
    <property type="match status" value="1"/>
</dbReference>
<proteinExistence type="predicted"/>
<feature type="transmembrane region" description="Helical" evidence="5">
    <location>
        <begin position="41"/>
        <end position="62"/>
    </location>
</feature>
<accession>A0AAV5IK14</accession>
<evidence type="ECO:0000256" key="4">
    <source>
        <dbReference type="ARBA" id="ARBA00023136"/>
    </source>
</evidence>
<dbReference type="AlphaFoldDB" id="A0AAV5IK14"/>
<dbReference type="EMBL" id="BPVZ01000015">
    <property type="protein sequence ID" value="GKV00244.1"/>
    <property type="molecule type" value="Genomic_DNA"/>
</dbReference>
<evidence type="ECO:0000313" key="6">
    <source>
        <dbReference type="EMBL" id="GKV00244.1"/>
    </source>
</evidence>
<evidence type="ECO:0000256" key="2">
    <source>
        <dbReference type="ARBA" id="ARBA00022692"/>
    </source>
</evidence>
<dbReference type="PANTHER" id="PTHR13533">
    <property type="entry name" value="N-ACETYLNEURAMINATE 9-O-ACETYLTRANSFERASE"/>
    <property type="match status" value="1"/>
</dbReference>
<evidence type="ECO:0000256" key="5">
    <source>
        <dbReference type="SAM" id="Phobius"/>
    </source>
</evidence>